<proteinExistence type="predicted"/>
<gene>
    <name evidence="1" type="ORF">GMARGA_LOCUS22291</name>
</gene>
<reference evidence="1 2" key="1">
    <citation type="submission" date="2021-06" db="EMBL/GenBank/DDBJ databases">
        <authorList>
            <person name="Kallberg Y."/>
            <person name="Tangrot J."/>
            <person name="Rosling A."/>
        </authorList>
    </citation>
    <scope>NUCLEOTIDE SEQUENCE [LARGE SCALE GENOMIC DNA]</scope>
    <source>
        <strain evidence="1 2">120-4 pot B 10/14</strain>
    </source>
</reference>
<keyword evidence="2" id="KW-1185">Reference proteome</keyword>
<evidence type="ECO:0000313" key="2">
    <source>
        <dbReference type="Proteomes" id="UP000789901"/>
    </source>
</evidence>
<dbReference type="EMBL" id="CAJVQB010021400">
    <property type="protein sequence ID" value="CAG8796937.1"/>
    <property type="molecule type" value="Genomic_DNA"/>
</dbReference>
<evidence type="ECO:0000313" key="1">
    <source>
        <dbReference type="EMBL" id="CAG8796937.1"/>
    </source>
</evidence>
<organism evidence="1 2">
    <name type="scientific">Gigaspora margarita</name>
    <dbReference type="NCBI Taxonomy" id="4874"/>
    <lineage>
        <taxon>Eukaryota</taxon>
        <taxon>Fungi</taxon>
        <taxon>Fungi incertae sedis</taxon>
        <taxon>Mucoromycota</taxon>
        <taxon>Glomeromycotina</taxon>
        <taxon>Glomeromycetes</taxon>
        <taxon>Diversisporales</taxon>
        <taxon>Gigasporaceae</taxon>
        <taxon>Gigaspora</taxon>
    </lineage>
</organism>
<comment type="caution">
    <text evidence="1">The sequence shown here is derived from an EMBL/GenBank/DDBJ whole genome shotgun (WGS) entry which is preliminary data.</text>
</comment>
<sequence>MNFNFGQYLSKNSSTSILHTMDKSQQKSDIYYNPWTDDFDQKNQQSVLNALPIEEIPIEPEAVQLEPLQPQDTENIENTQDPWEIFEETIVASGQALGYPDDGLSDKWELDSDEESLYLISSRSKEPPTYHIKDLINIRLDQIQQLLKLRVN</sequence>
<dbReference type="Proteomes" id="UP000789901">
    <property type="component" value="Unassembled WGS sequence"/>
</dbReference>
<protein>
    <submittedName>
        <fullName evidence="1">35110_t:CDS:1</fullName>
    </submittedName>
</protein>
<name>A0ABN7VSU8_GIGMA</name>
<accession>A0ABN7VSU8</accession>